<keyword evidence="8" id="KW-0614">Plasmid</keyword>
<proteinExistence type="inferred from homology"/>
<comment type="subcellular location">
    <subcellularLocation>
        <location evidence="1">Membrane</location>
        <topology evidence="1">Single-pass membrane protein</topology>
    </subcellularLocation>
</comment>
<geneLocation type="plasmid" evidence="9">
    <name>pipmb12</name>
</geneLocation>
<accession>A0A6G9IFE3</accession>
<reference evidence="8 9" key="1">
    <citation type="submission" date="2020-03" db="EMBL/GenBank/DDBJ databases">
        <title>Complete genome sequence of Orbus sp. IPMB12 (BCRC 80908).</title>
        <authorList>
            <person name="Lo W.-S."/>
            <person name="Chang T.-H."/>
            <person name="Kuo C.-H."/>
        </authorList>
    </citation>
    <scope>NUCLEOTIDE SEQUENCE [LARGE SCALE GENOMIC DNA]</scope>
    <source>
        <strain evidence="8 9">IPMB12</strain>
        <plasmid evidence="9">pipmb12</plasmid>
    </source>
</reference>
<keyword evidence="9" id="KW-1185">Reference proteome</keyword>
<evidence type="ECO:0000256" key="1">
    <source>
        <dbReference type="ARBA" id="ARBA00004167"/>
    </source>
</evidence>
<keyword evidence="5 7" id="KW-0472">Membrane</keyword>
<gene>
    <name evidence="8" type="ORF">IPMB12_11965</name>
</gene>
<evidence type="ECO:0000256" key="3">
    <source>
        <dbReference type="ARBA" id="ARBA00022692"/>
    </source>
</evidence>
<dbReference type="InParanoid" id="A0A6G9IFE3"/>
<dbReference type="InterPro" id="IPR042217">
    <property type="entry name" value="T4SS_VirB10/TrbI"/>
</dbReference>
<organism evidence="8 9">
    <name type="scientific">Zophobihabitans entericus</name>
    <dbReference type="NCBI Taxonomy" id="1635327"/>
    <lineage>
        <taxon>Bacteria</taxon>
        <taxon>Pseudomonadati</taxon>
        <taxon>Pseudomonadota</taxon>
        <taxon>Gammaproteobacteria</taxon>
        <taxon>Orbales</taxon>
        <taxon>Orbaceae</taxon>
        <taxon>Zophobihabitans</taxon>
    </lineage>
</organism>
<feature type="region of interest" description="Disordered" evidence="6">
    <location>
        <begin position="1"/>
        <end position="20"/>
    </location>
</feature>
<evidence type="ECO:0000256" key="4">
    <source>
        <dbReference type="ARBA" id="ARBA00022989"/>
    </source>
</evidence>
<evidence type="ECO:0000313" key="9">
    <source>
        <dbReference type="Proteomes" id="UP000501168"/>
    </source>
</evidence>
<dbReference type="AlphaFoldDB" id="A0A6G9IFE3"/>
<evidence type="ECO:0000313" key="8">
    <source>
        <dbReference type="EMBL" id="QIQ22542.1"/>
    </source>
</evidence>
<feature type="transmembrane region" description="Helical" evidence="7">
    <location>
        <begin position="28"/>
        <end position="47"/>
    </location>
</feature>
<dbReference type="Proteomes" id="UP000501168">
    <property type="component" value="Plasmid pIPMB12"/>
</dbReference>
<dbReference type="KEGG" id="orb:IPMB12_11965"/>
<name>A0A6G9IFE3_9GAMM</name>
<comment type="similarity">
    <text evidence="2">Belongs to the TrbI/VirB10 family.</text>
</comment>
<dbReference type="Pfam" id="PF03743">
    <property type="entry name" value="TrbI"/>
    <property type="match status" value="1"/>
</dbReference>
<protein>
    <submittedName>
        <fullName evidence="8">Conjugal transfer protein TrbI</fullName>
    </submittedName>
</protein>
<evidence type="ECO:0000256" key="5">
    <source>
        <dbReference type="ARBA" id="ARBA00023136"/>
    </source>
</evidence>
<dbReference type="InterPro" id="IPR005498">
    <property type="entry name" value="T4SS_VirB10/TraB/TrbI"/>
</dbReference>
<keyword evidence="4 7" id="KW-1133">Transmembrane helix</keyword>
<dbReference type="Gene3D" id="2.40.128.260">
    <property type="entry name" value="Type IV secretion system, VirB10/TraB/TrbI"/>
    <property type="match status" value="1"/>
</dbReference>
<dbReference type="CDD" id="cd16429">
    <property type="entry name" value="VirB10"/>
    <property type="match status" value="1"/>
</dbReference>
<keyword evidence="3 7" id="KW-0812">Transmembrane</keyword>
<sequence length="453" mass="48529">MTDKNDVLSPDTTAKGGKVGTRRVNNKPMLIVGGVLLAFLLIMIVIASEKANQSNVAQSETPVVMSNNSNSFAQELVSSQNGIIPAELPPQKPMDLNDIVAPGEVKPITIVRPDNLDLPPIPPNQNLGQSQPDPNFERIQMAKMQLFEQSLRSKTAVNMIAPVSSGSVNYGSFSSAQNRDDMLAQIAAVRQKINANSSGASGDITEQYKQRMAMMQNSGLLDSVTSTSTAVGSGRISSGTGGASNKNKWKLDAEVEPPSSPYEIRTGFIIPGTLISGINSELPGQISAQVSQNVYDTATGRHLLIPQGARLNGTYSSEVVFGQARVMVAWERVIFPDGKALDITSMPGTDSGGYAGFNDKVNNHYMRIFGSAILLSGITAGISYSQDQHSSDDKSASGALSEALGQQLGQTTMQLVAKNMNIAPTLEIRPGYRFNIVVTKDMTFTKPYKSFDY</sequence>
<dbReference type="GO" id="GO:0016020">
    <property type="term" value="C:membrane"/>
    <property type="evidence" value="ECO:0007669"/>
    <property type="project" value="UniProtKB-SubCell"/>
</dbReference>
<evidence type="ECO:0000256" key="6">
    <source>
        <dbReference type="SAM" id="MobiDB-lite"/>
    </source>
</evidence>
<evidence type="ECO:0000256" key="7">
    <source>
        <dbReference type="SAM" id="Phobius"/>
    </source>
</evidence>
<dbReference type="EMBL" id="CP050254">
    <property type="protein sequence ID" value="QIQ22542.1"/>
    <property type="molecule type" value="Genomic_DNA"/>
</dbReference>
<evidence type="ECO:0000256" key="2">
    <source>
        <dbReference type="ARBA" id="ARBA00010265"/>
    </source>
</evidence>